<feature type="domain" description="DUF6537" evidence="4">
    <location>
        <begin position="292"/>
        <end position="504"/>
    </location>
</feature>
<keyword evidence="1" id="KW-0560">Oxidoreductase</keyword>
<dbReference type="NCBIfam" id="NF006179">
    <property type="entry name" value="PRK08312.1"/>
    <property type="match status" value="1"/>
</dbReference>
<feature type="region of interest" description="Disordered" evidence="2">
    <location>
        <begin position="213"/>
        <end position="271"/>
    </location>
</feature>
<dbReference type="PANTHER" id="PTHR43854">
    <property type="entry name" value="INDOLEPYRUVATE OXIDOREDUCTASE SUBUNIT IORB"/>
    <property type="match status" value="1"/>
</dbReference>
<dbReference type="InterPro" id="IPR002869">
    <property type="entry name" value="Pyrv_flavodox_OxRed_cen"/>
</dbReference>
<evidence type="ECO:0000259" key="4">
    <source>
        <dbReference type="Pfam" id="PF20169"/>
    </source>
</evidence>
<organism evidence="5 6">
    <name type="scientific">Pararhizobium mangrovi</name>
    <dbReference type="NCBI Taxonomy" id="2590452"/>
    <lineage>
        <taxon>Bacteria</taxon>
        <taxon>Pseudomonadati</taxon>
        <taxon>Pseudomonadota</taxon>
        <taxon>Alphaproteobacteria</taxon>
        <taxon>Hyphomicrobiales</taxon>
        <taxon>Rhizobiaceae</taxon>
        <taxon>Rhizobium/Agrobacterium group</taxon>
        <taxon>Pararhizobium</taxon>
    </lineage>
</organism>
<keyword evidence="6" id="KW-1185">Reference proteome</keyword>
<proteinExistence type="predicted"/>
<dbReference type="AlphaFoldDB" id="A0A506U757"/>
<reference evidence="5 6" key="1">
    <citation type="submission" date="2019-06" db="EMBL/GenBank/DDBJ databases">
        <authorList>
            <person name="Li M."/>
        </authorList>
    </citation>
    <scope>NUCLEOTIDE SEQUENCE [LARGE SCALE GENOMIC DNA]</scope>
    <source>
        <strain evidence="5 6">BGMRC6574</strain>
    </source>
</reference>
<accession>A0A506U757</accession>
<dbReference type="Proteomes" id="UP000320314">
    <property type="component" value="Unassembled WGS sequence"/>
</dbReference>
<evidence type="ECO:0000313" key="5">
    <source>
        <dbReference type="EMBL" id="TPW30203.1"/>
    </source>
</evidence>
<keyword evidence="5" id="KW-0670">Pyruvate</keyword>
<sequence length="558" mass="60799">MNTHVRETADLKADERVLSIAILAVGGQGGGVLTSWVTDVAERNGYRAQSTSVAGVAQRTGATIYYIEMCPDDGRQPVLSLSPAENDVDILIAAELMEAGRAIMRGFVTPDRTTLIASAHRIAAVSEKIVPGDGRGSAEEVHASARRAAKNYVSFDMEKMAVEAGSVISSSLFGALAGCGVLPFGRESFEETIRASGRGVEASLRAFGKAYDEAHGDGHSEATGAPEKAPERTVDTHLPLGGQPESEDPDPRAGKNGEAGPQEMGRRAAGHSGEVAAWQGLVERIDAMPEPVRAMARHGSESVVDFQDTRYGSAYLDRVEEALRADSADRGYAFAEAAAKYLANAMCYDDIIRVADLKTRSTRSARVRREVGVDDETVLHVTEYFHPRLEEFCGTMPAGFGRWIEGRPGVSRWLSKRLDKGRHIRTDGMGGFAMLWTIAGLRRWRRGLLRHTVETAHIDDWWSLAMRTRERDYDLGVEVLRCRRLIKGYSDTHERGLSKFDRVLSALPMLEGRDDAAPWLGRLREAALKDEKGIMLDGALETVASFAGEPDNTTQAGI</sequence>
<comment type="caution">
    <text evidence="5">The sequence shown here is derived from an EMBL/GenBank/DDBJ whole genome shotgun (WGS) entry which is preliminary data.</text>
</comment>
<dbReference type="InterPro" id="IPR052198">
    <property type="entry name" value="IorB_Oxidoreductase"/>
</dbReference>
<dbReference type="Pfam" id="PF20169">
    <property type="entry name" value="DUF6537"/>
    <property type="match status" value="1"/>
</dbReference>
<dbReference type="InterPro" id="IPR046667">
    <property type="entry name" value="DUF6537"/>
</dbReference>
<dbReference type="Gene3D" id="3.40.920.10">
    <property type="entry name" value="Pyruvate-ferredoxin oxidoreductase, PFOR, domain III"/>
    <property type="match status" value="1"/>
</dbReference>
<dbReference type="PANTHER" id="PTHR43854:SF1">
    <property type="entry name" value="INDOLEPYRUVATE OXIDOREDUCTASE SUBUNIT IORB"/>
    <property type="match status" value="1"/>
</dbReference>
<evidence type="ECO:0000313" key="6">
    <source>
        <dbReference type="Proteomes" id="UP000320314"/>
    </source>
</evidence>
<evidence type="ECO:0000259" key="3">
    <source>
        <dbReference type="Pfam" id="PF01558"/>
    </source>
</evidence>
<dbReference type="InterPro" id="IPR019752">
    <property type="entry name" value="Pyrv/ketoisovalerate_OxRed_cat"/>
</dbReference>
<dbReference type="Pfam" id="PF01558">
    <property type="entry name" value="POR"/>
    <property type="match status" value="1"/>
</dbReference>
<dbReference type="SUPFAM" id="SSF53323">
    <property type="entry name" value="Pyruvate-ferredoxin oxidoreductase, PFOR, domain III"/>
    <property type="match status" value="1"/>
</dbReference>
<evidence type="ECO:0000256" key="1">
    <source>
        <dbReference type="ARBA" id="ARBA00023002"/>
    </source>
</evidence>
<evidence type="ECO:0000256" key="2">
    <source>
        <dbReference type="SAM" id="MobiDB-lite"/>
    </source>
</evidence>
<dbReference type="OrthoDB" id="1490270at2"/>
<gene>
    <name evidence="5" type="ORF">FJU11_05610</name>
</gene>
<name>A0A506U757_9HYPH</name>
<protein>
    <submittedName>
        <fullName evidence="5">Indolepyruvate oxidoreductase subunit beta family protein</fullName>
    </submittedName>
</protein>
<dbReference type="RefSeq" id="WP_141166054.1">
    <property type="nucleotide sequence ID" value="NZ_VHLH01000007.1"/>
</dbReference>
<dbReference type="EMBL" id="VHLH01000007">
    <property type="protein sequence ID" value="TPW30203.1"/>
    <property type="molecule type" value="Genomic_DNA"/>
</dbReference>
<dbReference type="GO" id="GO:0016903">
    <property type="term" value="F:oxidoreductase activity, acting on the aldehyde or oxo group of donors"/>
    <property type="evidence" value="ECO:0007669"/>
    <property type="project" value="InterPro"/>
</dbReference>
<feature type="domain" description="Pyruvate/ketoisovalerate oxidoreductase catalytic" evidence="3">
    <location>
        <begin position="26"/>
        <end position="212"/>
    </location>
</feature>